<dbReference type="Proteomes" id="UP000003344">
    <property type="component" value="Unassembled WGS sequence"/>
</dbReference>
<accession>D2ZSK9</accession>
<organism evidence="1 2">
    <name type="scientific">Neisseria mucosa (strain ATCC 25996 / DSM 4631 / NCTC 10774 / M26)</name>
    <dbReference type="NCBI Taxonomy" id="546266"/>
    <lineage>
        <taxon>Bacteria</taxon>
        <taxon>Pseudomonadati</taxon>
        <taxon>Pseudomonadota</taxon>
        <taxon>Betaproteobacteria</taxon>
        <taxon>Neisseriales</taxon>
        <taxon>Neisseriaceae</taxon>
        <taxon>Neisseria</taxon>
    </lineage>
</organism>
<dbReference type="AlphaFoldDB" id="D2ZSK9"/>
<reference evidence="1 2" key="1">
    <citation type="submission" date="2009-10" db="EMBL/GenBank/DDBJ databases">
        <authorList>
            <person name="Weinstock G."/>
            <person name="Sodergren E."/>
            <person name="Clifton S."/>
            <person name="Fulton L."/>
            <person name="Fulton B."/>
            <person name="Courtney L."/>
            <person name="Fronick C."/>
            <person name="Harrison M."/>
            <person name="Strong C."/>
            <person name="Farmer C."/>
            <person name="Delahaunty K."/>
            <person name="Markovic C."/>
            <person name="Hall O."/>
            <person name="Minx P."/>
            <person name="Tomlinson C."/>
            <person name="Mitreva M."/>
            <person name="Nelson J."/>
            <person name="Hou S."/>
            <person name="Wollam A."/>
            <person name="Pepin K.H."/>
            <person name="Johnson M."/>
            <person name="Bhonagiri V."/>
            <person name="Nash W.E."/>
            <person name="Warren W."/>
            <person name="Chinwalla A."/>
            <person name="Mardis E.R."/>
            <person name="Wilson R.K."/>
        </authorList>
    </citation>
    <scope>NUCLEOTIDE SEQUENCE [LARGE SCALE GENOMIC DNA]</scope>
    <source>
        <strain evidence="2">ATCC 25996 / DSM 4631 / NCTC 10774 / M26</strain>
    </source>
</reference>
<dbReference type="EMBL" id="ACDX02000001">
    <property type="protein sequence ID" value="EFC89792.1"/>
    <property type="molecule type" value="Genomic_DNA"/>
</dbReference>
<evidence type="ECO:0000313" key="2">
    <source>
        <dbReference type="Proteomes" id="UP000003344"/>
    </source>
</evidence>
<evidence type="ECO:0000313" key="1">
    <source>
        <dbReference type="EMBL" id="EFC89792.1"/>
    </source>
</evidence>
<comment type="caution">
    <text evidence="1">The sequence shown here is derived from an EMBL/GenBank/DDBJ whole genome shotgun (WGS) entry which is preliminary data.</text>
</comment>
<gene>
    <name evidence="1" type="ORF">NEIMUCOT_03591</name>
</gene>
<name>D2ZSK9_NEIM2</name>
<sequence length="43" mass="5055">MPEYGCRFYVIETVLAKRSSENPVSSFQTTFSTWHQDIKTRRG</sequence>
<proteinExistence type="predicted"/>
<protein>
    <submittedName>
        <fullName evidence="1">Uncharacterized protein</fullName>
    </submittedName>
</protein>